<dbReference type="InterPro" id="IPR012340">
    <property type="entry name" value="NA-bd_OB-fold"/>
</dbReference>
<dbReference type="AlphaFoldDB" id="A0A8T2LGZ2"/>
<evidence type="ECO:0000313" key="2">
    <source>
        <dbReference type="Proteomes" id="UP000752171"/>
    </source>
</evidence>
<comment type="caution">
    <text evidence="1">The sequence shown here is derived from an EMBL/GenBank/DDBJ whole genome shotgun (WGS) entry which is preliminary data.</text>
</comment>
<protein>
    <submittedName>
        <fullName evidence="1">Uncharacterized protein</fullName>
    </submittedName>
</protein>
<organism evidence="1 2">
    <name type="scientific">Astyanax mexicanus</name>
    <name type="common">Blind cave fish</name>
    <name type="synonym">Astyanax fasciatus mexicanus</name>
    <dbReference type="NCBI Taxonomy" id="7994"/>
    <lineage>
        <taxon>Eukaryota</taxon>
        <taxon>Metazoa</taxon>
        <taxon>Chordata</taxon>
        <taxon>Craniata</taxon>
        <taxon>Vertebrata</taxon>
        <taxon>Euteleostomi</taxon>
        <taxon>Actinopterygii</taxon>
        <taxon>Neopterygii</taxon>
        <taxon>Teleostei</taxon>
        <taxon>Ostariophysi</taxon>
        <taxon>Characiformes</taxon>
        <taxon>Characoidei</taxon>
        <taxon>Acestrorhamphidae</taxon>
        <taxon>Acestrorhamphinae</taxon>
        <taxon>Astyanax</taxon>
    </lineage>
</organism>
<evidence type="ECO:0000313" key="1">
    <source>
        <dbReference type="EMBL" id="KAG9269202.1"/>
    </source>
</evidence>
<name>A0A8T2LGZ2_ASTMX</name>
<dbReference type="Proteomes" id="UP000752171">
    <property type="component" value="Unassembled WGS sequence"/>
</dbReference>
<proteinExistence type="predicted"/>
<sequence length="283" mass="31476">MFYNRPAPLKVKCAAMRLMTRAESFDMVDSVVVMKNKKLVANCALTDGQEIIVAHLKNEECGRMEEGGSYIIKNPNVTDKYGHKSLFFNSSTMVFKTADLAISAEIKEKCHHTVHPASGPLGSSGDFFSLTGVIISLNSTRMQATRDGPVPVRELTLEDEGKRHEVTLWREAALEELALSQPTEITHLKIASTKRQERKFNSTVHTTLKKPEKKNRCGIEVVGVSAGTNTTLLLTEDMEELIVPHSVWSGDTEKLIKHLPFIVNIFYKEGVICSIESPAFAEE</sequence>
<dbReference type="Gene3D" id="2.40.50.140">
    <property type="entry name" value="Nucleic acid-binding proteins"/>
    <property type="match status" value="2"/>
</dbReference>
<gene>
    <name evidence="1" type="ORF">AMEX_G16203</name>
</gene>
<reference evidence="1 2" key="1">
    <citation type="submission" date="2021-07" db="EMBL/GenBank/DDBJ databases">
        <authorList>
            <person name="Imarazene B."/>
            <person name="Zahm M."/>
            <person name="Klopp C."/>
            <person name="Cabau C."/>
            <person name="Beille S."/>
            <person name="Jouanno E."/>
            <person name="Castinel A."/>
            <person name="Lluch J."/>
            <person name="Gil L."/>
            <person name="Kuchtly C."/>
            <person name="Lopez Roques C."/>
            <person name="Donnadieu C."/>
            <person name="Parrinello H."/>
            <person name="Journot L."/>
            <person name="Du K."/>
            <person name="Schartl M."/>
            <person name="Retaux S."/>
            <person name="Guiguen Y."/>
        </authorList>
    </citation>
    <scope>NUCLEOTIDE SEQUENCE [LARGE SCALE GENOMIC DNA]</scope>
    <source>
        <strain evidence="1">Pach_M1</strain>
        <tissue evidence="1">Testis</tissue>
    </source>
</reference>
<dbReference type="SUPFAM" id="SSF50249">
    <property type="entry name" value="Nucleic acid-binding proteins"/>
    <property type="match status" value="1"/>
</dbReference>
<accession>A0A8T2LGZ2</accession>
<dbReference type="EMBL" id="JAICCE010000013">
    <property type="protein sequence ID" value="KAG9269202.1"/>
    <property type="molecule type" value="Genomic_DNA"/>
</dbReference>